<protein>
    <submittedName>
        <fullName evidence="2">Nuclear transport factor 2 family protein</fullName>
    </submittedName>
</protein>
<dbReference type="KEGG" id="mdb:OVN18_04200"/>
<keyword evidence="3" id="KW-1185">Reference proteome</keyword>
<dbReference type="RefSeq" id="WP_267782158.1">
    <property type="nucleotide sequence ID" value="NZ_CP113089.1"/>
</dbReference>
<dbReference type="InterPro" id="IPR032710">
    <property type="entry name" value="NTF2-like_dom_sf"/>
</dbReference>
<proteinExistence type="predicted"/>
<dbReference type="Pfam" id="PF14534">
    <property type="entry name" value="DUF4440"/>
    <property type="match status" value="1"/>
</dbReference>
<sequence>MTAITDDLPARLIHQEHEGWDALVRGDGGTHFHHAMTDDAVLITPGSVVERGAVMAALQGATWDDYAMSEHRVVRLGERAAVLAYRVRASRDGAPVDLRATTAYLYHEGRWRVGSHQQTPVD</sequence>
<dbReference type="AlphaFoldDB" id="A0A9E8MNH4"/>
<feature type="domain" description="DUF4440" evidence="1">
    <location>
        <begin position="14"/>
        <end position="113"/>
    </location>
</feature>
<dbReference type="EMBL" id="CP113089">
    <property type="protein sequence ID" value="WAB82217.1"/>
    <property type="molecule type" value="Genomic_DNA"/>
</dbReference>
<gene>
    <name evidence="2" type="ORF">OVN18_04200</name>
</gene>
<dbReference type="Gene3D" id="3.10.450.50">
    <property type="match status" value="1"/>
</dbReference>
<dbReference type="InterPro" id="IPR027843">
    <property type="entry name" value="DUF4440"/>
</dbReference>
<evidence type="ECO:0000259" key="1">
    <source>
        <dbReference type="Pfam" id="PF14534"/>
    </source>
</evidence>
<evidence type="ECO:0000313" key="2">
    <source>
        <dbReference type="EMBL" id="WAB82217.1"/>
    </source>
</evidence>
<evidence type="ECO:0000313" key="3">
    <source>
        <dbReference type="Proteomes" id="UP001164706"/>
    </source>
</evidence>
<dbReference type="Proteomes" id="UP001164706">
    <property type="component" value="Chromosome"/>
</dbReference>
<name>A0A9E8MNH4_9MICO</name>
<dbReference type="SUPFAM" id="SSF54427">
    <property type="entry name" value="NTF2-like"/>
    <property type="match status" value="1"/>
</dbReference>
<reference evidence="2" key="1">
    <citation type="submission" date="2022-11" db="EMBL/GenBank/DDBJ databases">
        <title>Description of Microcella daejonensis nov. sp, isolated from riverside soil.</title>
        <authorList>
            <person name="Molina K.M."/>
            <person name="Kim S.B."/>
        </authorList>
    </citation>
    <scope>NUCLEOTIDE SEQUENCE</scope>
    <source>
        <strain evidence="2">MMS21-STM12</strain>
    </source>
</reference>
<accession>A0A9E8MNH4</accession>
<organism evidence="2 3">
    <name type="scientific">Microcella daejeonensis</name>
    <dbReference type="NCBI Taxonomy" id="2994971"/>
    <lineage>
        <taxon>Bacteria</taxon>
        <taxon>Bacillati</taxon>
        <taxon>Actinomycetota</taxon>
        <taxon>Actinomycetes</taxon>
        <taxon>Micrococcales</taxon>
        <taxon>Microbacteriaceae</taxon>
        <taxon>Microcella</taxon>
    </lineage>
</organism>